<dbReference type="EMBL" id="MGDI01000033">
    <property type="protein sequence ID" value="OGL52158.1"/>
    <property type="molecule type" value="Genomic_DNA"/>
</dbReference>
<name>A0A1F7SFZ4_9BACT</name>
<accession>A0A1F7SFZ4</accession>
<dbReference type="AlphaFoldDB" id="A0A1F7SFZ4"/>
<sequence>MKKSVIVLLLIMGLIAWGVIDYAIAKDEKETAQPSQEQAQPYPETPQGYFVPGGCCGGYSGGRGMMGYGRGSGRYAQPQGGTGWFCPGPYWFNPQPQQAPQSK</sequence>
<proteinExistence type="predicted"/>
<evidence type="ECO:0000313" key="1">
    <source>
        <dbReference type="EMBL" id="OGL52158.1"/>
    </source>
</evidence>
<evidence type="ECO:0000313" key="2">
    <source>
        <dbReference type="Proteomes" id="UP000178082"/>
    </source>
</evidence>
<comment type="caution">
    <text evidence="1">The sequence shown here is derived from an EMBL/GenBank/DDBJ whole genome shotgun (WGS) entry which is preliminary data.</text>
</comment>
<gene>
    <name evidence="1" type="ORF">A3G31_06995</name>
</gene>
<dbReference type="STRING" id="1817883.A3G31_06995"/>
<dbReference type="Proteomes" id="UP000178082">
    <property type="component" value="Unassembled WGS sequence"/>
</dbReference>
<organism evidence="1 2">
    <name type="scientific">Candidatus Schekmanbacteria bacterium RIFCSPLOWO2_12_FULL_38_15</name>
    <dbReference type="NCBI Taxonomy" id="1817883"/>
    <lineage>
        <taxon>Bacteria</taxon>
        <taxon>Candidatus Schekmaniibacteriota</taxon>
    </lineage>
</organism>
<reference evidence="1 2" key="1">
    <citation type="journal article" date="2016" name="Nat. Commun.">
        <title>Thousands of microbial genomes shed light on interconnected biogeochemical processes in an aquifer system.</title>
        <authorList>
            <person name="Anantharaman K."/>
            <person name="Brown C.T."/>
            <person name="Hug L.A."/>
            <person name="Sharon I."/>
            <person name="Castelle C.J."/>
            <person name="Probst A.J."/>
            <person name="Thomas B.C."/>
            <person name="Singh A."/>
            <person name="Wilkins M.J."/>
            <person name="Karaoz U."/>
            <person name="Brodie E.L."/>
            <person name="Williams K.H."/>
            <person name="Hubbard S.S."/>
            <person name="Banfield J.F."/>
        </authorList>
    </citation>
    <scope>NUCLEOTIDE SEQUENCE [LARGE SCALE GENOMIC DNA]</scope>
</reference>
<protein>
    <submittedName>
        <fullName evidence="1">Uncharacterized protein</fullName>
    </submittedName>
</protein>